<accession>A0A6N3FJR0</accession>
<dbReference type="EMBL" id="CACRTR010000012">
    <property type="protein sequence ID" value="VYU52295.1"/>
    <property type="molecule type" value="Genomic_DNA"/>
</dbReference>
<keyword evidence="1" id="KW-0812">Transmembrane</keyword>
<keyword evidence="1" id="KW-1133">Transmembrane helix</keyword>
<organism evidence="2">
    <name type="scientific">Eubacterium limosum</name>
    <dbReference type="NCBI Taxonomy" id="1736"/>
    <lineage>
        <taxon>Bacteria</taxon>
        <taxon>Bacillati</taxon>
        <taxon>Bacillota</taxon>
        <taxon>Clostridia</taxon>
        <taxon>Eubacteriales</taxon>
        <taxon>Eubacteriaceae</taxon>
        <taxon>Eubacterium</taxon>
    </lineage>
</organism>
<dbReference type="AlphaFoldDB" id="A0A6N3FJR0"/>
<protein>
    <submittedName>
        <fullName evidence="2">Uncharacterized protein</fullName>
    </submittedName>
</protein>
<gene>
    <name evidence="2" type="ORF">ELLFYP34_00454</name>
</gene>
<keyword evidence="1" id="KW-0472">Membrane</keyword>
<reference evidence="2" key="1">
    <citation type="submission" date="2019-11" db="EMBL/GenBank/DDBJ databases">
        <authorList>
            <person name="Feng L."/>
        </authorList>
    </citation>
    <scope>NUCLEOTIDE SEQUENCE</scope>
    <source>
        <strain evidence="2">ElimosumLFYP34</strain>
    </source>
</reference>
<evidence type="ECO:0000256" key="1">
    <source>
        <dbReference type="SAM" id="Phobius"/>
    </source>
</evidence>
<evidence type="ECO:0000313" key="2">
    <source>
        <dbReference type="EMBL" id="VYU52295.1"/>
    </source>
</evidence>
<proteinExistence type="predicted"/>
<feature type="transmembrane region" description="Helical" evidence="1">
    <location>
        <begin position="12"/>
        <end position="29"/>
    </location>
</feature>
<sequence>MVDSYGCWDHYFIFIRWLLLPLFLFTLRIEEMTGRMMPSLLAHISRRQFMRKAFVWMRLFRRPYLTDSSSRETDIAKAAFMFSYLC</sequence>
<name>A0A6N3FJR0_EUBLI</name>